<reference evidence="1" key="1">
    <citation type="submission" date="2020-07" db="EMBL/GenBank/DDBJ databases">
        <title>Genomic analysis of a strain of Sedimentibacter Hydroxybenzoicus DSM7310.</title>
        <authorList>
            <person name="Ma S."/>
        </authorList>
    </citation>
    <scope>NUCLEOTIDE SEQUENCE</scope>
    <source>
        <strain evidence="1">DSM 7310</strain>
    </source>
</reference>
<keyword evidence="2" id="KW-1185">Reference proteome</keyword>
<dbReference type="RefSeq" id="WP_179236215.1">
    <property type="nucleotide sequence ID" value="NZ_JACBNQ010000001.1"/>
</dbReference>
<evidence type="ECO:0000313" key="2">
    <source>
        <dbReference type="Proteomes" id="UP000611629"/>
    </source>
</evidence>
<comment type="caution">
    <text evidence="1">The sequence shown here is derived from an EMBL/GenBank/DDBJ whole genome shotgun (WGS) entry which is preliminary data.</text>
</comment>
<organism evidence="1 2">
    <name type="scientific">Sedimentibacter hydroxybenzoicus DSM 7310</name>
    <dbReference type="NCBI Taxonomy" id="1123245"/>
    <lineage>
        <taxon>Bacteria</taxon>
        <taxon>Bacillati</taxon>
        <taxon>Bacillota</taxon>
        <taxon>Tissierellia</taxon>
        <taxon>Sedimentibacter</taxon>
    </lineage>
</organism>
<gene>
    <name evidence="1" type="ORF">HZF24_00050</name>
</gene>
<proteinExistence type="predicted"/>
<accession>A0A974BGA1</accession>
<dbReference type="AlphaFoldDB" id="A0A974BGA1"/>
<evidence type="ECO:0000313" key="1">
    <source>
        <dbReference type="EMBL" id="NYB72525.1"/>
    </source>
</evidence>
<protein>
    <submittedName>
        <fullName evidence="1">Uncharacterized protein</fullName>
    </submittedName>
</protein>
<dbReference type="Proteomes" id="UP000611629">
    <property type="component" value="Unassembled WGS sequence"/>
</dbReference>
<sequence>MGIKQKKVEKIKAGSEGQKLNCDQYPAFSFRYLTSNSTFNFDYFSTSQTIEKEKALAELSKRITEITCNTWLYWGSKGKKIGHETMQYSNLNFTCNSLPKDFTKDQKVYIFQFNNHLHRIIGVKLGYCPMFYVIGFDFNFNAYDHV</sequence>
<dbReference type="EMBL" id="JACBNQ010000001">
    <property type="protein sequence ID" value="NYB72525.1"/>
    <property type="molecule type" value="Genomic_DNA"/>
</dbReference>
<name>A0A974BGA1_SEDHY</name>